<accession>A0A2U3DZF7</accession>
<evidence type="ECO:0000256" key="2">
    <source>
        <dbReference type="ARBA" id="ARBA00023242"/>
    </source>
</evidence>
<dbReference type="PANTHER" id="PTHR45789:SF2">
    <property type="entry name" value="FI18025P1"/>
    <property type="match status" value="1"/>
</dbReference>
<dbReference type="PANTHER" id="PTHR45789">
    <property type="entry name" value="FI18025P1"/>
    <property type="match status" value="1"/>
</dbReference>
<keyword evidence="1 3" id="KW-0238">DNA-binding</keyword>
<evidence type="ECO:0000313" key="7">
    <source>
        <dbReference type="Proteomes" id="UP000245956"/>
    </source>
</evidence>
<reference evidence="6 7" key="1">
    <citation type="journal article" date="2016" name="Front. Microbiol.">
        <title>Genome and transcriptome sequences reveal the specific parasitism of the nematophagous Purpureocillium lilacinum 36-1.</title>
        <authorList>
            <person name="Xie J."/>
            <person name="Li S."/>
            <person name="Mo C."/>
            <person name="Xiao X."/>
            <person name="Peng D."/>
            <person name="Wang G."/>
            <person name="Xiao Y."/>
        </authorList>
    </citation>
    <scope>NUCLEOTIDE SEQUENCE [LARGE SCALE GENOMIC DNA]</scope>
    <source>
        <strain evidence="6 7">36-1</strain>
    </source>
</reference>
<dbReference type="GO" id="GO:0005634">
    <property type="term" value="C:nucleus"/>
    <property type="evidence" value="ECO:0007669"/>
    <property type="project" value="UniProtKB-UniRule"/>
</dbReference>
<evidence type="ECO:0000259" key="5">
    <source>
        <dbReference type="PROSITE" id="PS50118"/>
    </source>
</evidence>
<organism evidence="6 7">
    <name type="scientific">Purpureocillium lilacinum</name>
    <name type="common">Paecilomyces lilacinus</name>
    <dbReference type="NCBI Taxonomy" id="33203"/>
    <lineage>
        <taxon>Eukaryota</taxon>
        <taxon>Fungi</taxon>
        <taxon>Dikarya</taxon>
        <taxon>Ascomycota</taxon>
        <taxon>Pezizomycotina</taxon>
        <taxon>Sordariomycetes</taxon>
        <taxon>Hypocreomycetidae</taxon>
        <taxon>Hypocreales</taxon>
        <taxon>Ophiocordycipitaceae</taxon>
        <taxon>Purpureocillium</taxon>
    </lineage>
</organism>
<dbReference type="Gene3D" id="1.10.30.10">
    <property type="entry name" value="High mobility group box domain"/>
    <property type="match status" value="1"/>
</dbReference>
<evidence type="ECO:0000256" key="3">
    <source>
        <dbReference type="PROSITE-ProRule" id="PRU00267"/>
    </source>
</evidence>
<name>A0A2U3DZF7_PURLI</name>
<comment type="caution">
    <text evidence="6">The sequence shown here is derived from an EMBL/GenBank/DDBJ whole genome shotgun (WGS) entry which is preliminary data.</text>
</comment>
<keyword evidence="2 3" id="KW-0539">Nucleus</keyword>
<dbReference type="EMBL" id="LCWV01000018">
    <property type="protein sequence ID" value="PWI67640.1"/>
    <property type="molecule type" value="Genomic_DNA"/>
</dbReference>
<dbReference type="AlphaFoldDB" id="A0A2U3DZF7"/>
<dbReference type="PROSITE" id="PS50118">
    <property type="entry name" value="HMG_BOX_2"/>
    <property type="match status" value="1"/>
</dbReference>
<dbReference type="Proteomes" id="UP000245956">
    <property type="component" value="Unassembled WGS sequence"/>
</dbReference>
<feature type="region of interest" description="Disordered" evidence="4">
    <location>
        <begin position="173"/>
        <end position="192"/>
    </location>
</feature>
<dbReference type="GO" id="GO:0000981">
    <property type="term" value="F:DNA-binding transcription factor activity, RNA polymerase II-specific"/>
    <property type="evidence" value="ECO:0007669"/>
    <property type="project" value="TreeGrafter"/>
</dbReference>
<dbReference type="InterPro" id="IPR051356">
    <property type="entry name" value="SOX/SOX-like_TF"/>
</dbReference>
<dbReference type="SUPFAM" id="SSF47095">
    <property type="entry name" value="HMG-box"/>
    <property type="match status" value="1"/>
</dbReference>
<dbReference type="GO" id="GO:0000978">
    <property type="term" value="F:RNA polymerase II cis-regulatory region sequence-specific DNA binding"/>
    <property type="evidence" value="ECO:0007669"/>
    <property type="project" value="TreeGrafter"/>
</dbReference>
<dbReference type="Pfam" id="PF00505">
    <property type="entry name" value="HMG_box"/>
    <property type="match status" value="1"/>
</dbReference>
<protein>
    <recommendedName>
        <fullName evidence="5">HMG box domain-containing protein</fullName>
    </recommendedName>
</protein>
<evidence type="ECO:0000313" key="6">
    <source>
        <dbReference type="EMBL" id="PWI67640.1"/>
    </source>
</evidence>
<proteinExistence type="predicted"/>
<dbReference type="SMART" id="SM00398">
    <property type="entry name" value="HMG"/>
    <property type="match status" value="1"/>
</dbReference>
<gene>
    <name evidence="6" type="ORF">PCL_02994</name>
</gene>
<evidence type="ECO:0000256" key="1">
    <source>
        <dbReference type="ARBA" id="ARBA00023125"/>
    </source>
</evidence>
<feature type="compositionally biased region" description="Basic residues" evidence="4">
    <location>
        <begin position="178"/>
        <end position="189"/>
    </location>
</feature>
<dbReference type="CDD" id="cd01389">
    <property type="entry name" value="HMG-box_ROX1-like"/>
    <property type="match status" value="1"/>
</dbReference>
<dbReference type="InterPro" id="IPR009071">
    <property type="entry name" value="HMG_box_dom"/>
</dbReference>
<feature type="domain" description="HMG box" evidence="5">
    <location>
        <begin position="240"/>
        <end position="312"/>
    </location>
</feature>
<sequence>MGLRPPSPAPSIDGLAQLRQYIDTGAATLFIEPNGLDTGVAQANAEDPSRYRAPNNAGRMASYNGFEKGAETLATMGYSHDNGWALHLGNQGQDGQTSLPSSNHYAAGAPFGAALGDSDQYNLVGLVSKRRLSSLLTVKQDKVPFTPESSPPVGDCGTTRTGVGLSKRLRAVPDATRARRPRAASRRRNQAGAARKSFFLRQPLSEISAESGDALVFDVDSFVHRPPEVRKQEQKKQGKVKRPLNDFVLYRKAYSAVAKARVLSEENKNNQQLVSQICGESWGMETAAIKATFKRLANVERTKHFQAFPDYKYAPKLVKKGKGETSTKDAATTDQIVASSHHGSMAMPSAQMLHPPNHVAYMPAANTMAMGRLPEYAPVGPYWYQPGGQQLVALYGVGQTGYPDGQDRLEHEDARARGEAPPQPTSYELQPSLQGMPAQPLPDLCIDPSLLPRAGEPAYQYVDPGDCVLAAAAGPALDPELGDNFMTAMPDLDVDGAHNAYLRGTQGDWEVEFLDEGSHFNDWMAQEEHANLQP</sequence>
<feature type="DNA-binding region" description="HMG box" evidence="3">
    <location>
        <begin position="240"/>
        <end position="312"/>
    </location>
</feature>
<dbReference type="InterPro" id="IPR036910">
    <property type="entry name" value="HMG_box_dom_sf"/>
</dbReference>
<evidence type="ECO:0000256" key="4">
    <source>
        <dbReference type="SAM" id="MobiDB-lite"/>
    </source>
</evidence>